<feature type="binding site" evidence="7">
    <location>
        <position position="192"/>
    </location>
    <ligand>
        <name>L-glutamine</name>
        <dbReference type="ChEBI" id="CHEBI:58359"/>
    </ligand>
</feature>
<dbReference type="NCBIfam" id="NF010588">
    <property type="entry name" value="PRK13981.1"/>
    <property type="match status" value="1"/>
</dbReference>
<dbReference type="FunFam" id="3.40.50.620:FF:000106">
    <property type="entry name" value="Glutamine-dependent NAD(+) synthetase"/>
    <property type="match status" value="1"/>
</dbReference>
<dbReference type="GO" id="GO:0008795">
    <property type="term" value="F:NAD+ synthase activity"/>
    <property type="evidence" value="ECO:0007669"/>
    <property type="project" value="UniProtKB-UniRule"/>
</dbReference>
<evidence type="ECO:0000256" key="7">
    <source>
        <dbReference type="HAMAP-Rule" id="MF_02090"/>
    </source>
</evidence>
<feature type="binding site" evidence="7">
    <location>
        <position position="402"/>
    </location>
    <ligand>
        <name>ATP</name>
        <dbReference type="ChEBI" id="CHEBI:30616"/>
    </ligand>
</feature>
<dbReference type="InterPro" id="IPR022310">
    <property type="entry name" value="NAD/GMP_synthase"/>
</dbReference>
<evidence type="ECO:0000256" key="9">
    <source>
        <dbReference type="RuleBase" id="RU003811"/>
    </source>
</evidence>
<name>A0A846QQY1_9BACT</name>
<comment type="caution">
    <text evidence="11">The sequence shown here is derived from an EMBL/GenBank/DDBJ whole genome shotgun (WGS) entry which is preliminary data.</text>
</comment>
<evidence type="ECO:0000259" key="10">
    <source>
        <dbReference type="PROSITE" id="PS50263"/>
    </source>
</evidence>
<keyword evidence="4 7" id="KW-0547">Nucleotide-binding</keyword>
<evidence type="ECO:0000256" key="8">
    <source>
        <dbReference type="PIRNR" id="PIRNR006630"/>
    </source>
</evidence>
<feature type="binding site" evidence="7">
    <location>
        <position position="407"/>
    </location>
    <ligand>
        <name>deamido-NAD(+)</name>
        <dbReference type="ChEBI" id="CHEBI:58437"/>
        <note>ligand shared between two neighboring subunits</note>
    </ligand>
</feature>
<reference evidence="11 12" key="1">
    <citation type="submission" date="2020-03" db="EMBL/GenBank/DDBJ databases">
        <title>Genomic Encyclopedia of Type Strains, Phase IV (KMG-IV): sequencing the most valuable type-strain genomes for metagenomic binning, comparative biology and taxonomic classification.</title>
        <authorList>
            <person name="Goeker M."/>
        </authorList>
    </citation>
    <scope>NUCLEOTIDE SEQUENCE [LARGE SCALE GENOMIC DNA]</scope>
    <source>
        <strain evidence="11 12">DSM 24233</strain>
    </source>
</reference>
<feature type="binding site" evidence="7">
    <location>
        <begin position="295"/>
        <end position="302"/>
    </location>
    <ligand>
        <name>ATP</name>
        <dbReference type="ChEBI" id="CHEBI:30616"/>
    </ligand>
</feature>
<feature type="active site" description="Nucleophile; for glutaminase activity" evidence="7">
    <location>
        <position position="149"/>
    </location>
</feature>
<dbReference type="GO" id="GO:0004359">
    <property type="term" value="F:glutaminase activity"/>
    <property type="evidence" value="ECO:0007669"/>
    <property type="project" value="InterPro"/>
</dbReference>
<comment type="catalytic activity">
    <reaction evidence="7 8">
        <text>deamido-NAD(+) + L-glutamine + ATP + H2O = L-glutamate + AMP + diphosphate + NAD(+) + H(+)</text>
        <dbReference type="Rhea" id="RHEA:24384"/>
        <dbReference type="ChEBI" id="CHEBI:15377"/>
        <dbReference type="ChEBI" id="CHEBI:15378"/>
        <dbReference type="ChEBI" id="CHEBI:29985"/>
        <dbReference type="ChEBI" id="CHEBI:30616"/>
        <dbReference type="ChEBI" id="CHEBI:33019"/>
        <dbReference type="ChEBI" id="CHEBI:57540"/>
        <dbReference type="ChEBI" id="CHEBI:58359"/>
        <dbReference type="ChEBI" id="CHEBI:58437"/>
        <dbReference type="ChEBI" id="CHEBI:456215"/>
        <dbReference type="EC" id="6.3.5.1"/>
    </reaction>
</comment>
<proteinExistence type="inferred from homology"/>
<protein>
    <recommendedName>
        <fullName evidence="7 8">Glutamine-dependent NAD(+) synthetase</fullName>
        <ecNumber evidence="7 8">6.3.5.1</ecNumber>
    </recommendedName>
    <alternativeName>
        <fullName evidence="7 8">NAD(+) synthase [glutamine-hydrolyzing]</fullName>
    </alternativeName>
</protein>
<organism evidence="11 12">
    <name type="scientific">Desulfobaculum xiamenense</name>
    <dbReference type="NCBI Taxonomy" id="995050"/>
    <lineage>
        <taxon>Bacteria</taxon>
        <taxon>Pseudomonadati</taxon>
        <taxon>Thermodesulfobacteriota</taxon>
        <taxon>Desulfovibrionia</taxon>
        <taxon>Desulfovibrionales</taxon>
        <taxon>Desulfovibrionaceae</taxon>
        <taxon>Desulfobaculum</taxon>
    </lineage>
</organism>
<dbReference type="UniPathway" id="UPA00253">
    <property type="reaction ID" value="UER00334"/>
</dbReference>
<feature type="binding site" evidence="7">
    <location>
        <position position="519"/>
    </location>
    <ligand>
        <name>deamido-NAD(+)</name>
        <dbReference type="ChEBI" id="CHEBI:58437"/>
        <note>ligand shared between two neighboring subunits</note>
    </ligand>
</feature>
<evidence type="ECO:0000256" key="1">
    <source>
        <dbReference type="ARBA" id="ARBA00005188"/>
    </source>
</evidence>
<evidence type="ECO:0000256" key="4">
    <source>
        <dbReference type="ARBA" id="ARBA00022741"/>
    </source>
</evidence>
<dbReference type="SUPFAM" id="SSF52402">
    <property type="entry name" value="Adenine nucleotide alpha hydrolases-like"/>
    <property type="match status" value="1"/>
</dbReference>
<feature type="binding site" evidence="7">
    <location>
        <position position="378"/>
    </location>
    <ligand>
        <name>deamido-NAD(+)</name>
        <dbReference type="ChEBI" id="CHEBI:58437"/>
        <note>ligand shared between two neighboring subunits</note>
    </ligand>
</feature>
<dbReference type="InterPro" id="IPR036526">
    <property type="entry name" value="C-N_Hydrolase_sf"/>
</dbReference>
<dbReference type="AlphaFoldDB" id="A0A846QQY1"/>
<dbReference type="HAMAP" id="MF_02090">
    <property type="entry name" value="NadE_glutamine_dep"/>
    <property type="match status" value="1"/>
</dbReference>
<comment type="function">
    <text evidence="7">Catalyzes the ATP-dependent amidation of deamido-NAD to form NAD. Uses L-glutamine as a nitrogen source.</text>
</comment>
<dbReference type="InterPro" id="IPR014445">
    <property type="entry name" value="Gln-dep_NAD_synthase"/>
</dbReference>
<dbReference type="CDD" id="cd00553">
    <property type="entry name" value="NAD_synthase"/>
    <property type="match status" value="1"/>
</dbReference>
<sequence>MKFALLQLNPTVGDIEGNARRIADAVRTAASAGADLCVTPELALMGYPPRDLLLQGGFVSAAWERLAALALELKDMPPVLVGIAAVNDSGTGKPLHNCAALLYGGEVRDVFRKTLLPSYDVFDEDRYFEPGKGPDILVHKGRRIAVTICEDIWNDSNFWSSPLYPSDPLEMIAARGADIVVNLSASPFVIGKQRIRQDMLSFTARKYGMSIVYANQIGSNDDLVFAGRSMAFGPDGKLFARAKSFAEDILIVDTDARTGRMENDDFSPESESWRALVLGVRDYARKCGFRSALLGLSGGIDSSLVAAIAAEALGPENVLGVLMPSPWSSVGSITDAEELATNLGIRTRTIPIKRLMRSFDDALGEAFEGHPADVTEENIQARIRGNLLMAMSNKFRSLLLSTGNKSELAVGYCTIYGDMSGGLAVISDVPKTLVFAMCRWLNSSRGRDIIPANVISKPPSAELRPGQKDEDSLPPYEVLDAILDRLVVQRLSPDAIEQAGYDRATIDRVRHLLRIAEFKRRQAAPGIKITDRAFGTGWRMPLAARLSY</sequence>
<dbReference type="Proteomes" id="UP000580856">
    <property type="component" value="Unassembled WGS sequence"/>
</dbReference>
<keyword evidence="12" id="KW-1185">Reference proteome</keyword>
<evidence type="ECO:0000256" key="5">
    <source>
        <dbReference type="ARBA" id="ARBA00022840"/>
    </source>
</evidence>
<evidence type="ECO:0000256" key="6">
    <source>
        <dbReference type="ARBA" id="ARBA00023027"/>
    </source>
</evidence>
<dbReference type="EC" id="6.3.5.1" evidence="7 8"/>
<comment type="caution">
    <text evidence="7">Lacks conserved residue(s) required for the propagation of feature annotation.</text>
</comment>
<keyword evidence="3 7" id="KW-0436">Ligase</keyword>
<feature type="domain" description="CN hydrolase" evidence="10">
    <location>
        <begin position="1"/>
        <end position="256"/>
    </location>
</feature>
<feature type="binding site" evidence="7">
    <location>
        <position position="186"/>
    </location>
    <ligand>
        <name>L-glutamine</name>
        <dbReference type="ChEBI" id="CHEBI:58359"/>
    </ligand>
</feature>
<dbReference type="InterPro" id="IPR003694">
    <property type="entry name" value="NAD_synthase"/>
</dbReference>
<dbReference type="PIRSF" id="PIRSF006630">
    <property type="entry name" value="NADS_GAT"/>
    <property type="match status" value="1"/>
</dbReference>
<dbReference type="InterPro" id="IPR003010">
    <property type="entry name" value="C-N_Hydrolase"/>
</dbReference>
<dbReference type="GO" id="GO:0009435">
    <property type="term" value="P:NAD+ biosynthetic process"/>
    <property type="evidence" value="ECO:0007669"/>
    <property type="project" value="UniProtKB-UniRule"/>
</dbReference>
<evidence type="ECO:0000313" key="12">
    <source>
        <dbReference type="Proteomes" id="UP000580856"/>
    </source>
</evidence>
<dbReference type="Pfam" id="PF02540">
    <property type="entry name" value="NAD_synthase"/>
    <property type="match status" value="1"/>
</dbReference>
<evidence type="ECO:0000256" key="2">
    <source>
        <dbReference type="ARBA" id="ARBA00007145"/>
    </source>
</evidence>
<dbReference type="CDD" id="cd07570">
    <property type="entry name" value="GAT_Gln-NAD-synth"/>
    <property type="match status" value="1"/>
</dbReference>
<dbReference type="SUPFAM" id="SSF56317">
    <property type="entry name" value="Carbon-nitrogen hydrolase"/>
    <property type="match status" value="1"/>
</dbReference>
<evidence type="ECO:0000256" key="3">
    <source>
        <dbReference type="ARBA" id="ARBA00022598"/>
    </source>
</evidence>
<accession>A0A846QQY1</accession>
<dbReference type="PANTHER" id="PTHR23090:SF9">
    <property type="entry name" value="GLUTAMINE-DEPENDENT NAD(+) SYNTHETASE"/>
    <property type="match status" value="1"/>
</dbReference>
<dbReference type="GO" id="GO:0005737">
    <property type="term" value="C:cytoplasm"/>
    <property type="evidence" value="ECO:0007669"/>
    <property type="project" value="InterPro"/>
</dbReference>
<dbReference type="PROSITE" id="PS50263">
    <property type="entry name" value="CN_HYDROLASE"/>
    <property type="match status" value="1"/>
</dbReference>
<dbReference type="Gene3D" id="3.60.110.10">
    <property type="entry name" value="Carbon-nitrogen hydrolase"/>
    <property type="match status" value="1"/>
</dbReference>
<dbReference type="EMBL" id="JAATJA010000001">
    <property type="protein sequence ID" value="NJB67059.1"/>
    <property type="molecule type" value="Genomic_DNA"/>
</dbReference>
<comment type="similarity">
    <text evidence="9">Belongs to the NAD synthetase family.</text>
</comment>
<dbReference type="Gene3D" id="3.40.50.620">
    <property type="entry name" value="HUPs"/>
    <property type="match status" value="1"/>
</dbReference>
<evidence type="ECO:0000313" key="11">
    <source>
        <dbReference type="EMBL" id="NJB67059.1"/>
    </source>
</evidence>
<keyword evidence="5 7" id="KW-0067">ATP-binding</keyword>
<dbReference type="RefSeq" id="WP_167940147.1">
    <property type="nucleotide sequence ID" value="NZ_JAATJA010000001.1"/>
</dbReference>
<dbReference type="GO" id="GO:0003952">
    <property type="term" value="F:NAD+ synthase (glutamine-hydrolyzing) activity"/>
    <property type="evidence" value="ECO:0007669"/>
    <property type="project" value="UniProtKB-UniRule"/>
</dbReference>
<dbReference type="InterPro" id="IPR014729">
    <property type="entry name" value="Rossmann-like_a/b/a_fold"/>
</dbReference>
<dbReference type="PANTHER" id="PTHR23090">
    <property type="entry name" value="NH 3 /GLUTAMINE-DEPENDENT NAD + SYNTHETASE"/>
    <property type="match status" value="1"/>
</dbReference>
<feature type="binding site" evidence="7">
    <location>
        <position position="119"/>
    </location>
    <ligand>
        <name>L-glutamine</name>
        <dbReference type="ChEBI" id="CHEBI:58359"/>
    </ligand>
</feature>
<feature type="active site" description="For glutaminase activity" evidence="7">
    <location>
        <position position="113"/>
    </location>
</feature>
<comment type="similarity">
    <text evidence="2 7 8">In the C-terminal section; belongs to the NAD synthetase family.</text>
</comment>
<comment type="pathway">
    <text evidence="1 7 8">Cofactor biosynthesis; NAD(+) biosynthesis; NAD(+) from deamido-NAD(+) (L-Gln route): step 1/1.</text>
</comment>
<feature type="active site" description="Proton acceptor; for glutaminase activity" evidence="7">
    <location>
        <position position="41"/>
    </location>
</feature>
<dbReference type="GO" id="GO:0005524">
    <property type="term" value="F:ATP binding"/>
    <property type="evidence" value="ECO:0007669"/>
    <property type="project" value="UniProtKB-UniRule"/>
</dbReference>
<dbReference type="Pfam" id="PF00795">
    <property type="entry name" value="CN_hydrolase"/>
    <property type="match status" value="1"/>
</dbReference>
<keyword evidence="6 7" id="KW-0520">NAD</keyword>
<dbReference type="NCBIfam" id="TIGR00552">
    <property type="entry name" value="nadE"/>
    <property type="match status" value="1"/>
</dbReference>
<gene>
    <name evidence="7" type="primary">nadE</name>
    <name evidence="11" type="ORF">GGQ74_000699</name>
</gene>